<protein>
    <submittedName>
        <fullName evidence="2">Uncharacterized protein LOC113856367</fullName>
    </submittedName>
</protein>
<evidence type="ECO:0000313" key="2">
    <source>
        <dbReference type="RefSeq" id="XP_027343960.1"/>
    </source>
</evidence>
<gene>
    <name evidence="2" type="primary">LOC113856367</name>
</gene>
<dbReference type="GeneID" id="113856367"/>
<accession>A0A8B8KJH4</accession>
<proteinExistence type="predicted"/>
<reference evidence="2" key="2">
    <citation type="submission" date="2025-08" db="UniProtKB">
        <authorList>
            <consortium name="RefSeq"/>
        </authorList>
    </citation>
    <scope>IDENTIFICATION</scope>
    <source>
        <tissue evidence="2">Young leaves</tissue>
    </source>
</reference>
<sequence length="306" mass="34857">MDILKTLFSRRFPSLRLNLQTTPHRSATAFPQPPLGPIPQTRPYKKPLHVLFSQAVGLSEKPATPDDEDDNAEAKSDAVLKKNLIELEKEIKSFKEKTKVVPKKSLFALFTKQPPDTVATHKVKEVKPREPVVIKDLSDDAVMFIQYLYEKGYFRDANFVQGKRSFDLTWFDNLFARGYVKFAAQKFARDNQEIAKWLSGSALKQVVMFGCPSIDRSSVIPAKRLRKFFEVPENTVCSECSLRQSCKFANQNVWKCNTNNLDLEVVMKVITAYAIEFVHPQLVVPDEVNKSVSQLLEEVVKLSQTT</sequence>
<dbReference type="Proteomes" id="UP000694853">
    <property type="component" value="Unplaced"/>
</dbReference>
<reference evidence="1" key="1">
    <citation type="journal article" date="2019" name="Toxins">
        <title>Detection of Abrin-Like and Prepropulchellin-Like Toxin Genes and Transcripts Using Whole Genome Sequencing and Full-Length Transcript Sequencing of Abrus precatorius.</title>
        <authorList>
            <person name="Hovde B.T."/>
            <person name="Daligault H.E."/>
            <person name="Hanschen E.R."/>
            <person name="Kunde Y.A."/>
            <person name="Johnson M.B."/>
            <person name="Starkenburg S.R."/>
            <person name="Johnson S.L."/>
        </authorList>
    </citation>
    <scope>NUCLEOTIDE SEQUENCE [LARGE SCALE GENOMIC DNA]</scope>
</reference>
<evidence type="ECO:0000313" key="1">
    <source>
        <dbReference type="Proteomes" id="UP000694853"/>
    </source>
</evidence>
<dbReference type="OrthoDB" id="974159at2759"/>
<keyword evidence="1" id="KW-1185">Reference proteome</keyword>
<organism evidence="1 2">
    <name type="scientific">Abrus precatorius</name>
    <name type="common">Indian licorice</name>
    <name type="synonym">Glycine abrus</name>
    <dbReference type="NCBI Taxonomy" id="3816"/>
    <lineage>
        <taxon>Eukaryota</taxon>
        <taxon>Viridiplantae</taxon>
        <taxon>Streptophyta</taxon>
        <taxon>Embryophyta</taxon>
        <taxon>Tracheophyta</taxon>
        <taxon>Spermatophyta</taxon>
        <taxon>Magnoliopsida</taxon>
        <taxon>eudicotyledons</taxon>
        <taxon>Gunneridae</taxon>
        <taxon>Pentapetalae</taxon>
        <taxon>rosids</taxon>
        <taxon>fabids</taxon>
        <taxon>Fabales</taxon>
        <taxon>Fabaceae</taxon>
        <taxon>Papilionoideae</taxon>
        <taxon>50 kb inversion clade</taxon>
        <taxon>NPAAA clade</taxon>
        <taxon>indigoferoid/millettioid clade</taxon>
        <taxon>Abreae</taxon>
        <taxon>Abrus</taxon>
    </lineage>
</organism>
<dbReference type="RefSeq" id="XP_027343960.1">
    <property type="nucleotide sequence ID" value="XM_027488159.1"/>
</dbReference>
<dbReference type="AlphaFoldDB" id="A0A8B8KJH4"/>
<dbReference type="KEGG" id="aprc:113856367"/>
<name>A0A8B8KJH4_ABRPR</name>